<evidence type="ECO:0000256" key="2">
    <source>
        <dbReference type="ARBA" id="ARBA00023125"/>
    </source>
</evidence>
<dbReference type="SMART" id="SM00345">
    <property type="entry name" value="HTH_GNTR"/>
    <property type="match status" value="1"/>
</dbReference>
<gene>
    <name evidence="5" type="ORF">ACFFUR_14945</name>
</gene>
<dbReference type="InterPro" id="IPR036388">
    <property type="entry name" value="WH-like_DNA-bd_sf"/>
</dbReference>
<dbReference type="InterPro" id="IPR000524">
    <property type="entry name" value="Tscrpt_reg_HTH_GntR"/>
</dbReference>
<keyword evidence="1" id="KW-0805">Transcription regulation</keyword>
<dbReference type="Gene3D" id="1.10.10.10">
    <property type="entry name" value="Winged helix-like DNA-binding domain superfamily/Winged helix DNA-binding domain"/>
    <property type="match status" value="1"/>
</dbReference>
<comment type="caution">
    <text evidence="5">The sequence shown here is derived from an EMBL/GenBank/DDBJ whole genome shotgun (WGS) entry which is preliminary data.</text>
</comment>
<dbReference type="InterPro" id="IPR046335">
    <property type="entry name" value="LacI/GalR-like_sensor"/>
</dbReference>
<evidence type="ECO:0000256" key="3">
    <source>
        <dbReference type="ARBA" id="ARBA00023163"/>
    </source>
</evidence>
<dbReference type="InterPro" id="IPR036390">
    <property type="entry name" value="WH_DNA-bd_sf"/>
</dbReference>
<keyword evidence="6" id="KW-1185">Reference proteome</keyword>
<dbReference type="RefSeq" id="WP_290247859.1">
    <property type="nucleotide sequence ID" value="NZ_JAUFQT010000001.1"/>
</dbReference>
<dbReference type="PANTHER" id="PTHR38445:SF10">
    <property type="entry name" value="GNTR-FAMILY TRANSCRIPTIONAL REGULATOR"/>
    <property type="match status" value="1"/>
</dbReference>
<evidence type="ECO:0000313" key="6">
    <source>
        <dbReference type="Proteomes" id="UP001589654"/>
    </source>
</evidence>
<evidence type="ECO:0000313" key="5">
    <source>
        <dbReference type="EMBL" id="MFB9213112.1"/>
    </source>
</evidence>
<dbReference type="Gene3D" id="3.40.50.2300">
    <property type="match status" value="2"/>
</dbReference>
<dbReference type="EMBL" id="JBHMEW010000066">
    <property type="protein sequence ID" value="MFB9213112.1"/>
    <property type="molecule type" value="Genomic_DNA"/>
</dbReference>
<protein>
    <submittedName>
        <fullName evidence="5">GntR family transcriptional regulator</fullName>
    </submittedName>
</protein>
<dbReference type="PROSITE" id="PS50949">
    <property type="entry name" value="HTH_GNTR"/>
    <property type="match status" value="1"/>
</dbReference>
<dbReference type="PANTHER" id="PTHR38445">
    <property type="entry name" value="HTH-TYPE TRANSCRIPTIONAL REPRESSOR YTRA"/>
    <property type="match status" value="1"/>
</dbReference>
<dbReference type="Pfam" id="PF00392">
    <property type="entry name" value="GntR"/>
    <property type="match status" value="1"/>
</dbReference>
<keyword evidence="3" id="KW-0804">Transcription</keyword>
<feature type="domain" description="HTH gntR-type" evidence="4">
    <location>
        <begin position="18"/>
        <end position="86"/>
    </location>
</feature>
<evidence type="ECO:0000259" key="4">
    <source>
        <dbReference type="PROSITE" id="PS50949"/>
    </source>
</evidence>
<sequence length="351" mass="40536">MTLVASCPLLKIDSESRIPKYQQIVDSIIHSIEKGYLKVGDKLPSINDISEEYYLSRDTVVRAYNQLREKQIITSVVSKGFYVNKTVNTTNSKVLFVLNKLSNYKLTIYNTFVNSMGSDHQVDLRIYHCDPKLLVNILEENAGAYDHFVVMPHFKDENSLHTSCDEEVISCLKNIPKEKLVIMDNHIPEMGDDVACIYQDFKMDIYRALEESKDRLKKYEKLILVFPDNNIYPYPNDIKQGFLNFCNTHKFDGEVLDKIYPEMELQPRDAYILIDENDLVSLVQQTRDLRLQIGTDIGVVSYNDTPLKELFDITVFSTDFELMGESAAYMIKKDKQEVVPNIFSFIDRGSL</sequence>
<keyword evidence="2" id="KW-0238">DNA-binding</keyword>
<dbReference type="Pfam" id="PF13377">
    <property type="entry name" value="Peripla_BP_3"/>
    <property type="match status" value="1"/>
</dbReference>
<dbReference type="Proteomes" id="UP001589654">
    <property type="component" value="Unassembled WGS sequence"/>
</dbReference>
<reference evidence="5 6" key="1">
    <citation type="submission" date="2024-09" db="EMBL/GenBank/DDBJ databases">
        <authorList>
            <person name="Sun Q."/>
            <person name="Mori K."/>
        </authorList>
    </citation>
    <scope>NUCLEOTIDE SEQUENCE [LARGE SCALE GENOMIC DNA]</scope>
    <source>
        <strain evidence="5 6">CECT 7682</strain>
    </source>
</reference>
<name>A0ABV5J9D7_9BACT</name>
<evidence type="ECO:0000256" key="1">
    <source>
        <dbReference type="ARBA" id="ARBA00023015"/>
    </source>
</evidence>
<organism evidence="5 6">
    <name type="scientific">Echinicola jeungdonensis</name>
    <dbReference type="NCBI Taxonomy" id="709343"/>
    <lineage>
        <taxon>Bacteria</taxon>
        <taxon>Pseudomonadati</taxon>
        <taxon>Bacteroidota</taxon>
        <taxon>Cytophagia</taxon>
        <taxon>Cytophagales</taxon>
        <taxon>Cyclobacteriaceae</taxon>
        <taxon>Echinicola</taxon>
    </lineage>
</organism>
<accession>A0ABV5J9D7</accession>
<dbReference type="SUPFAM" id="SSF46785">
    <property type="entry name" value="Winged helix' DNA-binding domain"/>
    <property type="match status" value="1"/>
</dbReference>
<dbReference type="SUPFAM" id="SSF53822">
    <property type="entry name" value="Periplasmic binding protein-like I"/>
    <property type="match status" value="1"/>
</dbReference>
<dbReference type="CDD" id="cd07377">
    <property type="entry name" value="WHTH_GntR"/>
    <property type="match status" value="1"/>
</dbReference>
<proteinExistence type="predicted"/>
<dbReference type="InterPro" id="IPR028082">
    <property type="entry name" value="Peripla_BP_I"/>
</dbReference>